<accession>A0A6A7MUG3</accession>
<evidence type="ECO:0000313" key="1">
    <source>
        <dbReference type="EMBL" id="MQA36757.1"/>
    </source>
</evidence>
<organism evidence="1 2">
    <name type="scientific">Rugamonas aquatica</name>
    <dbReference type="NCBI Taxonomy" id="2743357"/>
    <lineage>
        <taxon>Bacteria</taxon>
        <taxon>Pseudomonadati</taxon>
        <taxon>Pseudomonadota</taxon>
        <taxon>Betaproteobacteria</taxon>
        <taxon>Burkholderiales</taxon>
        <taxon>Oxalobacteraceae</taxon>
        <taxon>Telluria group</taxon>
        <taxon>Rugamonas</taxon>
    </lineage>
</organism>
<comment type="caution">
    <text evidence="1">The sequence shown here is derived from an EMBL/GenBank/DDBJ whole genome shotgun (WGS) entry which is preliminary data.</text>
</comment>
<sequence length="262" mass="30289">MSIEMTEKFNPQEIFLIERYISVAYFGQLRDVWGEMIRHIEKCLDNYMARLSLEYRNRPLPEQPDVVWGERVLPNFRNTFQELSDGYILLSSGSLNGLNYCHGPMNDFKGQQEFWSGWMNSDDDTRYRKLLITATNMSGNIAATVGAHWELFELERDYMEALRGPLDLPEHWPAYQVDQTMTVLTGDKPTIAGIYVPDVENSCAEYISVEFSEAPACRAWVRSENLIDDTTGKQYGTSEIFEDRLCRWTLVKRMSEASATKT</sequence>
<dbReference type="AlphaFoldDB" id="A0A6A7MUG3"/>
<evidence type="ECO:0000313" key="2">
    <source>
        <dbReference type="Proteomes" id="UP000440498"/>
    </source>
</evidence>
<name>A0A6A7MUG3_9BURK</name>
<dbReference type="Proteomes" id="UP000440498">
    <property type="component" value="Unassembled WGS sequence"/>
</dbReference>
<dbReference type="EMBL" id="WHUG01000001">
    <property type="protein sequence ID" value="MQA36757.1"/>
    <property type="molecule type" value="Genomic_DNA"/>
</dbReference>
<protein>
    <submittedName>
        <fullName evidence="1">Uncharacterized protein</fullName>
    </submittedName>
</protein>
<dbReference type="RefSeq" id="WP_152836135.1">
    <property type="nucleotide sequence ID" value="NZ_WHUG01000001.1"/>
</dbReference>
<proteinExistence type="predicted"/>
<reference evidence="1 2" key="1">
    <citation type="submission" date="2019-10" db="EMBL/GenBank/DDBJ databases">
        <title>Two novel species isolated from a subtropical stream in China.</title>
        <authorList>
            <person name="Lu H."/>
        </authorList>
    </citation>
    <scope>NUCLEOTIDE SEQUENCE [LARGE SCALE GENOMIC DNA]</scope>
    <source>
        <strain evidence="1 2">FT29W</strain>
    </source>
</reference>
<gene>
    <name evidence="1" type="ORF">GEV02_01235</name>
</gene>
<keyword evidence="2" id="KW-1185">Reference proteome</keyword>